<protein>
    <submittedName>
        <fullName evidence="3">Membrane protein</fullName>
    </submittedName>
</protein>
<dbReference type="PANTHER" id="PTHR38690:SF1">
    <property type="entry name" value="PROTEASE"/>
    <property type="match status" value="1"/>
</dbReference>
<dbReference type="Proteomes" id="UP000282597">
    <property type="component" value="Chromosome"/>
</dbReference>
<evidence type="ECO:0000313" key="3">
    <source>
        <dbReference type="EMBL" id="BBE08267.1"/>
    </source>
</evidence>
<evidence type="ECO:0000313" key="4">
    <source>
        <dbReference type="Proteomes" id="UP000282597"/>
    </source>
</evidence>
<dbReference type="KEGG" id="mcys:MCB1EB_0106"/>
<name>A0A2Z6ES80_9BURK</name>
<reference evidence="3 4" key="1">
    <citation type="journal article" date="2018" name="Microbes Environ.">
        <title>Comparative Genomic Insights into Endofungal Lifestyles of Two Bacterial Endosymbionts, Mycoavidus cysteinexigens and Burkholderia rhizoxinica.</title>
        <authorList>
            <person name="Sharmin D."/>
            <person name="Guo Y."/>
            <person name="Nishizawa T."/>
            <person name="Ohshima S."/>
            <person name="Sato Y."/>
            <person name="Takashima Y."/>
            <person name="Narisawa K."/>
            <person name="Ohta H."/>
        </authorList>
    </citation>
    <scope>NUCLEOTIDE SEQUENCE [LARGE SCALE GENOMIC DNA]</scope>
    <source>
        <strain evidence="3 4">B1-EB</strain>
    </source>
</reference>
<feature type="region of interest" description="Disordered" evidence="1">
    <location>
        <begin position="1266"/>
        <end position="1287"/>
    </location>
</feature>
<feature type="domain" description="YhdP central" evidence="2">
    <location>
        <begin position="8"/>
        <end position="209"/>
    </location>
</feature>
<evidence type="ECO:0000256" key="1">
    <source>
        <dbReference type="SAM" id="MobiDB-lite"/>
    </source>
</evidence>
<dbReference type="InterPro" id="IPR011836">
    <property type="entry name" value="YhdP"/>
</dbReference>
<keyword evidence="4" id="KW-1185">Reference proteome</keyword>
<dbReference type="PANTHER" id="PTHR38690">
    <property type="entry name" value="PROTEASE-RELATED"/>
    <property type="match status" value="1"/>
</dbReference>
<feature type="compositionally biased region" description="Polar residues" evidence="1">
    <location>
        <begin position="1271"/>
        <end position="1287"/>
    </location>
</feature>
<organism evidence="3 4">
    <name type="scientific">Mycoavidus cysteinexigens</name>
    <dbReference type="NCBI Taxonomy" id="1553431"/>
    <lineage>
        <taxon>Bacteria</taxon>
        <taxon>Pseudomonadati</taxon>
        <taxon>Pseudomonadota</taxon>
        <taxon>Betaproteobacteria</taxon>
        <taxon>Burkholderiales</taxon>
        <taxon>Burkholderiaceae</taxon>
        <taxon>Mycoavidus</taxon>
    </lineage>
</organism>
<accession>A0A2Z6ES80</accession>
<proteinExistence type="predicted"/>
<evidence type="ECO:0000259" key="2">
    <source>
        <dbReference type="Pfam" id="PF13116"/>
    </source>
</evidence>
<gene>
    <name evidence="3" type="ORF">MCB1EB_0106</name>
</gene>
<dbReference type="EMBL" id="AP018150">
    <property type="protein sequence ID" value="BBE08267.1"/>
    <property type="molecule type" value="Genomic_DNA"/>
</dbReference>
<feature type="domain" description="YhdP central" evidence="2">
    <location>
        <begin position="251"/>
        <end position="1261"/>
    </location>
</feature>
<dbReference type="InterPro" id="IPR025263">
    <property type="entry name" value="YhdP_central"/>
</dbReference>
<sequence length="1287" mass="140602">MLIAFAGLALVLFTGITAAALTLRYGILPKLDTFRPRLEQAASRALGMQVSIGQLSGHWQGVHPQIEISQFTLRDANGRTHLTIPFTTATLSWRSLLVFKPVLSKLDIQAPEITAWRTTTGELFIAGIAANPSLTAQNNNQHALWDWLSLQKTISLYNSTLHWQDQTQSNLAFTLTSEQFTLLLFNHSDQRRAQLDMSVHVRQLSARLDQSSALLDAAHNAPINLIQRFDGRYRSPSIGRGERITVQGDLADLRLLSQFATLAQITPSLTHPITRLKPRGILRDYSIEWEQTPPNQKGQTAIAHYQFKAQFENIGIATSSLPWINQHADHVPSILFGLTQLSGSIDANEEGGTLTLASKQAAITLNPVFDEPTLKFDTLAGTMAWQVKQLDSRKLFQIQLAHLNFANVDAAGSVHGTWSNETSKQGDLKLSANFERLLVACVPRYLPTHINPKLRAYLKHALVSGISRKALIKVQGPLDDFPFQNPRKPGVFYISAPFEHGRFDPSSYPAENTATQPSAQWPALEDIRGRFELNRTQLKVSAESARYRNATLKEIKAEINDISTHTNNLIISGLAHGPLDDMLHYFNASPLPQWTTHLTEQLRAHGNAQLKLRLEIPRDSQAHTRVKGALIFSNNGLNWGVLPPLTALTGQLDFTERTLTLAKLQAQWLGGKITGAGGVNKDGFTAITLNGKLSAQALHNLPDDHLLATLARHLNGAADYQISVQAAKNTTATVTATSNLSGLSLGLPAPFFKDANTPMPLRFALKPVYRNQEVRSAATSATRAVQTPIPPMLSHSRLDLQIGPLNATYLLHQGQQPTIINGQITLSEPASARTEPPFRWPARGIKATLNLEQLNLDAWRTTINRFLTPPTTVNSPNHRTQPNQPTPWLAWLPTHLSAQIKKLTAANRHWDNTELSAHRISNGWEARLASPQALGYLRWHSSLSAANGILHARFKHFNLPAPIATQAPAPTGTKLEVQASSFPAIDWVIDQLTVHGHALGQVEVAAHNALDSNGSPVWQLDKLQLQNPAATLHATGHWDLPRQRQLTAPSALATDTAARHTALAFSLAINNVGDLLNRFGLPRTLHQGSGSLTGKMSWQGTPIALDYPSLNGSLSLALERGQILQIEPGIGKLLGVLSLQSLARFLVLDFRGVFGSGLTFDQINGAGTVKNGVGHIDKFEILSPSARITMVGNTEILQEKQNLLVTVIPSIDAGSAALATAAINPLLGVSSYLAQLVLSAAISHNFSLQYAITGSWTNPQIERIPSEASKIDTQTEAAPAQSTHSRP</sequence>
<dbReference type="Pfam" id="PF13116">
    <property type="entry name" value="YhdP"/>
    <property type="match status" value="2"/>
</dbReference>